<gene>
    <name evidence="1" type="ORF">BV25DRAFT_1912121</name>
</gene>
<name>A0ACB8TGI9_9AGAM</name>
<reference evidence="1" key="2">
    <citation type="journal article" date="2022" name="New Phytol.">
        <title>Evolutionary transition to the ectomycorrhizal habit in the genomes of a hyperdiverse lineage of mushroom-forming fungi.</title>
        <authorList>
            <person name="Looney B."/>
            <person name="Miyauchi S."/>
            <person name="Morin E."/>
            <person name="Drula E."/>
            <person name="Courty P.E."/>
            <person name="Kohler A."/>
            <person name="Kuo A."/>
            <person name="LaButti K."/>
            <person name="Pangilinan J."/>
            <person name="Lipzen A."/>
            <person name="Riley R."/>
            <person name="Andreopoulos W."/>
            <person name="He G."/>
            <person name="Johnson J."/>
            <person name="Nolan M."/>
            <person name="Tritt A."/>
            <person name="Barry K.W."/>
            <person name="Grigoriev I.V."/>
            <person name="Nagy L.G."/>
            <person name="Hibbett D."/>
            <person name="Henrissat B."/>
            <person name="Matheny P.B."/>
            <person name="Labbe J."/>
            <person name="Martin F.M."/>
        </authorList>
    </citation>
    <scope>NUCLEOTIDE SEQUENCE</scope>
    <source>
        <strain evidence="1">HHB10654</strain>
    </source>
</reference>
<dbReference type="Proteomes" id="UP000814140">
    <property type="component" value="Unassembled WGS sequence"/>
</dbReference>
<protein>
    <submittedName>
        <fullName evidence="1">Uncharacterized protein</fullName>
    </submittedName>
</protein>
<organism evidence="1 2">
    <name type="scientific">Artomyces pyxidatus</name>
    <dbReference type="NCBI Taxonomy" id="48021"/>
    <lineage>
        <taxon>Eukaryota</taxon>
        <taxon>Fungi</taxon>
        <taxon>Dikarya</taxon>
        <taxon>Basidiomycota</taxon>
        <taxon>Agaricomycotina</taxon>
        <taxon>Agaricomycetes</taxon>
        <taxon>Russulales</taxon>
        <taxon>Auriscalpiaceae</taxon>
        <taxon>Artomyces</taxon>
    </lineage>
</organism>
<comment type="caution">
    <text evidence="1">The sequence shown here is derived from an EMBL/GenBank/DDBJ whole genome shotgun (WGS) entry which is preliminary data.</text>
</comment>
<keyword evidence="2" id="KW-1185">Reference proteome</keyword>
<dbReference type="EMBL" id="MU277190">
    <property type="protein sequence ID" value="KAI0067505.1"/>
    <property type="molecule type" value="Genomic_DNA"/>
</dbReference>
<proteinExistence type="predicted"/>
<sequence length="224" mass="24378">MFPQLQTPVIQDDVDVIIISDDEDDDHPSPPSSFTSSSVSTSSSTSSSSVPFSALLNAVSSVETSRSPALARLNLERTHRLLSEYEKDNATTRAHIEELLTVQTSLTNIQAVTGVLKDNLQKIESIRDEELKCPCCLNIMTHPYIVPTCGHTLCYTCLSGLLRATVRLTPRSPYKCPVCRSSFCSAPVQPPIFKAISNVVFLVVGAPDADDMTGETGEFDGYFS</sequence>
<evidence type="ECO:0000313" key="2">
    <source>
        <dbReference type="Proteomes" id="UP000814140"/>
    </source>
</evidence>
<accession>A0ACB8TGI9</accession>
<reference evidence="1" key="1">
    <citation type="submission" date="2021-03" db="EMBL/GenBank/DDBJ databases">
        <authorList>
            <consortium name="DOE Joint Genome Institute"/>
            <person name="Ahrendt S."/>
            <person name="Looney B.P."/>
            <person name="Miyauchi S."/>
            <person name="Morin E."/>
            <person name="Drula E."/>
            <person name="Courty P.E."/>
            <person name="Chicoki N."/>
            <person name="Fauchery L."/>
            <person name="Kohler A."/>
            <person name="Kuo A."/>
            <person name="Labutti K."/>
            <person name="Pangilinan J."/>
            <person name="Lipzen A."/>
            <person name="Riley R."/>
            <person name="Andreopoulos W."/>
            <person name="He G."/>
            <person name="Johnson J."/>
            <person name="Barry K.W."/>
            <person name="Grigoriev I.V."/>
            <person name="Nagy L."/>
            <person name="Hibbett D."/>
            <person name="Henrissat B."/>
            <person name="Matheny P.B."/>
            <person name="Labbe J."/>
            <person name="Martin F."/>
        </authorList>
    </citation>
    <scope>NUCLEOTIDE SEQUENCE</scope>
    <source>
        <strain evidence="1">HHB10654</strain>
    </source>
</reference>
<evidence type="ECO:0000313" key="1">
    <source>
        <dbReference type="EMBL" id="KAI0067505.1"/>
    </source>
</evidence>